<gene>
    <name evidence="1" type="ORF">AAF712_016654</name>
</gene>
<dbReference type="EMBL" id="JBBXMP010001007">
    <property type="protein sequence ID" value="KAL0056738.1"/>
    <property type="molecule type" value="Genomic_DNA"/>
</dbReference>
<protein>
    <submittedName>
        <fullName evidence="1">Uncharacterized protein</fullName>
    </submittedName>
</protein>
<proteinExistence type="predicted"/>
<name>A0ABR2Z657_9AGAR</name>
<sequence>MTVSTLEDVVAAINDSPFVPSSNWVRDFGSPSNFVEKPDPSVSKPVFHLFGPDDRPAKMCFLVMVFMPDITTQTPSPVRNLNKCGDLFNMYADKDKQYFSERDMSKCRASWCLAFITNDNHSPSIREISVKARNTIQVLQHRAEARFYTGK</sequence>
<evidence type="ECO:0000313" key="2">
    <source>
        <dbReference type="Proteomes" id="UP001437256"/>
    </source>
</evidence>
<evidence type="ECO:0000313" key="1">
    <source>
        <dbReference type="EMBL" id="KAL0056738.1"/>
    </source>
</evidence>
<accession>A0ABR2Z657</accession>
<dbReference type="Proteomes" id="UP001437256">
    <property type="component" value="Unassembled WGS sequence"/>
</dbReference>
<reference evidence="1 2" key="1">
    <citation type="submission" date="2024-05" db="EMBL/GenBank/DDBJ databases">
        <title>A draft genome resource for the thread blight pathogen Marasmius tenuissimus strain MS-2.</title>
        <authorList>
            <person name="Yulfo-Soto G.E."/>
            <person name="Baruah I.K."/>
            <person name="Amoako-Attah I."/>
            <person name="Bukari Y."/>
            <person name="Meinhardt L.W."/>
            <person name="Bailey B.A."/>
            <person name="Cohen S.P."/>
        </authorList>
    </citation>
    <scope>NUCLEOTIDE SEQUENCE [LARGE SCALE GENOMIC DNA]</scope>
    <source>
        <strain evidence="1 2">MS-2</strain>
    </source>
</reference>
<comment type="caution">
    <text evidence="1">The sequence shown here is derived from an EMBL/GenBank/DDBJ whole genome shotgun (WGS) entry which is preliminary data.</text>
</comment>
<organism evidence="1 2">
    <name type="scientific">Marasmius tenuissimus</name>
    <dbReference type="NCBI Taxonomy" id="585030"/>
    <lineage>
        <taxon>Eukaryota</taxon>
        <taxon>Fungi</taxon>
        <taxon>Dikarya</taxon>
        <taxon>Basidiomycota</taxon>
        <taxon>Agaricomycotina</taxon>
        <taxon>Agaricomycetes</taxon>
        <taxon>Agaricomycetidae</taxon>
        <taxon>Agaricales</taxon>
        <taxon>Marasmiineae</taxon>
        <taxon>Marasmiaceae</taxon>
        <taxon>Marasmius</taxon>
    </lineage>
</organism>
<keyword evidence="2" id="KW-1185">Reference proteome</keyword>